<dbReference type="InterPro" id="IPR027417">
    <property type="entry name" value="P-loop_NTPase"/>
</dbReference>
<evidence type="ECO:0000313" key="1">
    <source>
        <dbReference type="EMBL" id="JAP95888.1"/>
    </source>
</evidence>
<dbReference type="EMBL" id="GDID01000718">
    <property type="protein sequence ID" value="JAP95888.1"/>
    <property type="molecule type" value="Transcribed_RNA"/>
</dbReference>
<feature type="non-terminal residue" evidence="1">
    <location>
        <position position="81"/>
    </location>
</feature>
<reference evidence="1" key="1">
    <citation type="submission" date="2015-07" db="EMBL/GenBank/DDBJ databases">
        <title>Adaptation to a free-living lifestyle via gene acquisitions in the diplomonad Trepomonas sp. PC1.</title>
        <authorList>
            <person name="Xu F."/>
            <person name="Jerlstrom-Hultqvist J."/>
            <person name="Kolisko M."/>
            <person name="Simpson A.G.B."/>
            <person name="Roger A.J."/>
            <person name="Svard S.G."/>
            <person name="Andersson J.O."/>
        </authorList>
    </citation>
    <scope>NUCLEOTIDE SEQUENCE</scope>
    <source>
        <strain evidence="1">PC1</strain>
    </source>
</reference>
<proteinExistence type="predicted"/>
<organism evidence="1">
    <name type="scientific">Trepomonas sp. PC1</name>
    <dbReference type="NCBI Taxonomy" id="1076344"/>
    <lineage>
        <taxon>Eukaryota</taxon>
        <taxon>Metamonada</taxon>
        <taxon>Diplomonadida</taxon>
        <taxon>Hexamitidae</taxon>
        <taxon>Hexamitinae</taxon>
        <taxon>Trepomonas</taxon>
    </lineage>
</organism>
<accession>A0A146KID0</accession>
<sequence>RIRFPMSIDPIEALMSGAKIIPTPVSFVFETDSLQHASPATVSRLAVILVADRNEKQQIETLEKDHPLISKIIPHLPEKAK</sequence>
<protein>
    <submittedName>
        <fullName evidence="1">Dynein heavy chain</fullName>
    </submittedName>
</protein>
<feature type="non-terminal residue" evidence="1">
    <location>
        <position position="1"/>
    </location>
</feature>
<dbReference type="AlphaFoldDB" id="A0A146KID0"/>
<name>A0A146KID0_9EUKA</name>
<dbReference type="Gene3D" id="3.40.50.300">
    <property type="entry name" value="P-loop containing nucleotide triphosphate hydrolases"/>
    <property type="match status" value="1"/>
</dbReference>
<gene>
    <name evidence="1" type="ORF">TPC1_10964</name>
</gene>